<dbReference type="InterPro" id="IPR003673">
    <property type="entry name" value="CoA-Trfase_fam_III"/>
</dbReference>
<dbReference type="InterPro" id="IPR023606">
    <property type="entry name" value="CoA-Trfase_III_dom_1_sf"/>
</dbReference>
<feature type="region of interest" description="Disordered" evidence="1">
    <location>
        <begin position="1"/>
        <end position="22"/>
    </location>
</feature>
<evidence type="ECO:0000313" key="2">
    <source>
        <dbReference type="EMBL" id="NRF67684.1"/>
    </source>
</evidence>
<dbReference type="EMBL" id="JABRWJ010000003">
    <property type="protein sequence ID" value="NRF67684.1"/>
    <property type="molecule type" value="Genomic_DNA"/>
</dbReference>
<dbReference type="SUPFAM" id="SSF89796">
    <property type="entry name" value="CoA-transferase family III (CaiB/BaiF)"/>
    <property type="match status" value="1"/>
</dbReference>
<name>A0ABX2EGD8_9BURK</name>
<dbReference type="GO" id="GO:0016740">
    <property type="term" value="F:transferase activity"/>
    <property type="evidence" value="ECO:0007669"/>
    <property type="project" value="UniProtKB-KW"/>
</dbReference>
<protein>
    <submittedName>
        <fullName evidence="2">CoA transferase</fullName>
    </submittedName>
</protein>
<dbReference type="PANTHER" id="PTHR48228:SF5">
    <property type="entry name" value="ALPHA-METHYLACYL-COA RACEMASE"/>
    <property type="match status" value="1"/>
</dbReference>
<gene>
    <name evidence="2" type="ORF">HLB44_11875</name>
</gene>
<keyword evidence="3" id="KW-1185">Reference proteome</keyword>
<reference evidence="2 3" key="1">
    <citation type="submission" date="2020-05" db="EMBL/GenBank/DDBJ databases">
        <title>Aquincola sp. isolate from soil.</title>
        <authorList>
            <person name="Han J."/>
            <person name="Kim D.-U."/>
        </authorList>
    </citation>
    <scope>NUCLEOTIDE SEQUENCE [LARGE SCALE GENOMIC DNA]</scope>
    <source>
        <strain evidence="2 3">S2</strain>
    </source>
</reference>
<dbReference type="PANTHER" id="PTHR48228">
    <property type="entry name" value="SUCCINYL-COA--D-CITRAMALATE COA-TRANSFERASE"/>
    <property type="match status" value="1"/>
</dbReference>
<dbReference type="Proteomes" id="UP000737171">
    <property type="component" value="Unassembled WGS sequence"/>
</dbReference>
<dbReference type="Gene3D" id="3.30.1540.10">
    <property type="entry name" value="formyl-coa transferase, domain 3"/>
    <property type="match status" value="1"/>
</dbReference>
<dbReference type="Gene3D" id="3.40.50.10540">
    <property type="entry name" value="Crotonobetainyl-coa:carnitine coa-transferase, domain 1"/>
    <property type="match status" value="1"/>
</dbReference>
<organism evidence="2 3">
    <name type="scientific">Pseudaquabacterium terrae</name>
    <dbReference type="NCBI Taxonomy" id="2732868"/>
    <lineage>
        <taxon>Bacteria</taxon>
        <taxon>Pseudomonadati</taxon>
        <taxon>Pseudomonadota</taxon>
        <taxon>Betaproteobacteria</taxon>
        <taxon>Burkholderiales</taxon>
        <taxon>Sphaerotilaceae</taxon>
        <taxon>Pseudaquabacterium</taxon>
    </lineage>
</organism>
<sequence length="406" mass="43165">MPTFRSTEPGPRAARPPEPQGAPLAGVRILDLTRLLPGPVCTQHLADLGADVVKIEDLGAGDAVPPKLRALLHRNKRGIRLDLKHADGAAALLQLARTADVLIEGFRPGVMARLGLDHAAVSAVNPRLVYCSITGYGQHGPDRDRPGHDLNYCAEAGVADQIGTVHGPALSNVPIADLIGGALGAAMGILAALVDAQRSGRGRHVDIAMADGALAHAVMPLAALATSGRTRRAGTDTLTGGLACYATYRTADDRWLAVGALERKFWDALCDAVKRPDWKPLHRSGRRETEELLRGELAALFASRTLAEWDVQLRHAGCCVSPLRTLEEALADAQFRAREMVFESVHPSYGPVTQVALPVRMSGHQFAIHRHAPRPGEHTAEVLREAGYDDAAIDALMTRGAAAAAS</sequence>
<keyword evidence="2" id="KW-0808">Transferase</keyword>
<dbReference type="InterPro" id="IPR044855">
    <property type="entry name" value="CoA-Trfase_III_dom3_sf"/>
</dbReference>
<accession>A0ABX2EGD8</accession>
<dbReference type="InterPro" id="IPR050509">
    <property type="entry name" value="CoA-transferase_III"/>
</dbReference>
<dbReference type="RefSeq" id="WP_173122779.1">
    <property type="nucleotide sequence ID" value="NZ_JABRWJ010000003.1"/>
</dbReference>
<comment type="caution">
    <text evidence="2">The sequence shown here is derived from an EMBL/GenBank/DDBJ whole genome shotgun (WGS) entry which is preliminary data.</text>
</comment>
<evidence type="ECO:0000256" key="1">
    <source>
        <dbReference type="SAM" id="MobiDB-lite"/>
    </source>
</evidence>
<evidence type="ECO:0000313" key="3">
    <source>
        <dbReference type="Proteomes" id="UP000737171"/>
    </source>
</evidence>
<proteinExistence type="predicted"/>
<dbReference type="Pfam" id="PF02515">
    <property type="entry name" value="CoA_transf_3"/>
    <property type="match status" value="1"/>
</dbReference>